<dbReference type="Pfam" id="PF07899">
    <property type="entry name" value="Frigida"/>
    <property type="match status" value="1"/>
</dbReference>
<protein>
    <recommendedName>
        <fullName evidence="4">FRIGIDA-like protein</fullName>
    </recommendedName>
</protein>
<accession>A0ABR2LJV1</accession>
<comment type="similarity">
    <text evidence="1 4">Belongs to the Frigida family.</text>
</comment>
<organism evidence="7 8">
    <name type="scientific">Platanthera guangdongensis</name>
    <dbReference type="NCBI Taxonomy" id="2320717"/>
    <lineage>
        <taxon>Eukaryota</taxon>
        <taxon>Viridiplantae</taxon>
        <taxon>Streptophyta</taxon>
        <taxon>Embryophyta</taxon>
        <taxon>Tracheophyta</taxon>
        <taxon>Spermatophyta</taxon>
        <taxon>Magnoliopsida</taxon>
        <taxon>Liliopsida</taxon>
        <taxon>Asparagales</taxon>
        <taxon>Orchidaceae</taxon>
        <taxon>Orchidoideae</taxon>
        <taxon>Orchideae</taxon>
        <taxon>Orchidinae</taxon>
        <taxon>Platanthera</taxon>
    </lineage>
</organism>
<proteinExistence type="inferred from homology"/>
<keyword evidence="5" id="KW-0175">Coiled coil</keyword>
<keyword evidence="3 4" id="KW-0287">Flowering</keyword>
<keyword evidence="4" id="KW-0217">Developmental protein</keyword>
<feature type="compositionally biased region" description="Polar residues" evidence="6">
    <location>
        <begin position="552"/>
        <end position="564"/>
    </location>
</feature>
<keyword evidence="8" id="KW-1185">Reference proteome</keyword>
<evidence type="ECO:0000256" key="3">
    <source>
        <dbReference type="ARBA" id="ARBA00023089"/>
    </source>
</evidence>
<evidence type="ECO:0000256" key="1">
    <source>
        <dbReference type="ARBA" id="ARBA00008956"/>
    </source>
</evidence>
<feature type="region of interest" description="Disordered" evidence="6">
    <location>
        <begin position="443"/>
        <end position="466"/>
    </location>
</feature>
<dbReference type="PANTHER" id="PTHR31791:SF41">
    <property type="entry name" value="FRIGIDA-LIKE PROTEIN"/>
    <property type="match status" value="1"/>
</dbReference>
<keyword evidence="2 4" id="KW-0221">Differentiation</keyword>
<feature type="region of interest" description="Disordered" evidence="6">
    <location>
        <begin position="129"/>
        <end position="151"/>
    </location>
</feature>
<name>A0ABR2LJV1_9ASPA</name>
<gene>
    <name evidence="7" type="primary">FRI</name>
    <name evidence="7" type="ORF">KSP40_PGU007787</name>
</gene>
<dbReference type="InterPro" id="IPR012474">
    <property type="entry name" value="Frigida"/>
</dbReference>
<dbReference type="EMBL" id="JBBWWR010000018">
    <property type="protein sequence ID" value="KAK8943418.1"/>
    <property type="molecule type" value="Genomic_DNA"/>
</dbReference>
<evidence type="ECO:0000256" key="4">
    <source>
        <dbReference type="RuleBase" id="RU364012"/>
    </source>
</evidence>
<evidence type="ECO:0000256" key="2">
    <source>
        <dbReference type="ARBA" id="ARBA00022782"/>
    </source>
</evidence>
<feature type="coiled-coil region" evidence="5">
    <location>
        <begin position="11"/>
        <end position="83"/>
    </location>
</feature>
<dbReference type="PANTHER" id="PTHR31791">
    <property type="entry name" value="FRIGIDA-LIKE PROTEIN 3-RELATED"/>
    <property type="match status" value="1"/>
</dbReference>
<evidence type="ECO:0000313" key="8">
    <source>
        <dbReference type="Proteomes" id="UP001412067"/>
    </source>
</evidence>
<sequence>MDETRNVAFPFENIKEMVEQLRKSLDEMDSHRDSLTHGKSLLEDIIQHSDNIKKSQQQKFVELETKERALEEKQAECRALLAEKETSVVAKEQDLLNRLQELKDAAVSAILETHEKYKASLENKVSISVSDHPNASSPAPDENIPVKSSSSDAMSGKVKLHLQVKQLCEQMNAEGLLKLVSDNRKILVTLHDELPVALRGAKEPAHLVLNAIEAFYPQYPFNFSQQLKDNNLQVLRRTCLLLLESAAPLLGMPESGSEIPLSFEIKQRAKRIADEWKAKLDVMDLDASNGYSLEALAFLQLLVTFCISSEFDEEELCKFVVSVSRHRKQAPEVCRALGLAHKTRDVTQALVSKGRQIDAAYFSHIFQLTEIFPLEPLLKQYLEDAKKNIGHTNGVGAEMDTTNQELVAMKAVIKFIENFKLQEAYPLDTLQTRVMQIEKSNLDKKRASDYAPPQRTRPSGDGVFAPHRPSVAVNSRLKPGAVYGDRGRFFGARDHRYHYASPPVFAPPYGQRFTAPRPYHYQDERVPPPYVAPSNYGGYIPPQAIQSAPANYENYTVSGTQQPAPATYGSHAGSNLPPSHPS</sequence>
<evidence type="ECO:0000256" key="6">
    <source>
        <dbReference type="SAM" id="MobiDB-lite"/>
    </source>
</evidence>
<evidence type="ECO:0000313" key="7">
    <source>
        <dbReference type="EMBL" id="KAK8943418.1"/>
    </source>
</evidence>
<reference evidence="7 8" key="1">
    <citation type="journal article" date="2022" name="Nat. Plants">
        <title>Genomes of leafy and leafless Platanthera orchids illuminate the evolution of mycoheterotrophy.</title>
        <authorList>
            <person name="Li M.H."/>
            <person name="Liu K.W."/>
            <person name="Li Z."/>
            <person name="Lu H.C."/>
            <person name="Ye Q.L."/>
            <person name="Zhang D."/>
            <person name="Wang J.Y."/>
            <person name="Li Y.F."/>
            <person name="Zhong Z.M."/>
            <person name="Liu X."/>
            <person name="Yu X."/>
            <person name="Liu D.K."/>
            <person name="Tu X.D."/>
            <person name="Liu B."/>
            <person name="Hao Y."/>
            <person name="Liao X.Y."/>
            <person name="Jiang Y.T."/>
            <person name="Sun W.H."/>
            <person name="Chen J."/>
            <person name="Chen Y.Q."/>
            <person name="Ai Y."/>
            <person name="Zhai J.W."/>
            <person name="Wu S.S."/>
            <person name="Zhou Z."/>
            <person name="Hsiao Y.Y."/>
            <person name="Wu W.L."/>
            <person name="Chen Y.Y."/>
            <person name="Lin Y.F."/>
            <person name="Hsu J.L."/>
            <person name="Li C.Y."/>
            <person name="Wang Z.W."/>
            <person name="Zhao X."/>
            <person name="Zhong W.Y."/>
            <person name="Ma X.K."/>
            <person name="Ma L."/>
            <person name="Huang J."/>
            <person name="Chen G.Z."/>
            <person name="Huang M.Z."/>
            <person name="Huang L."/>
            <person name="Peng D.H."/>
            <person name="Luo Y.B."/>
            <person name="Zou S.Q."/>
            <person name="Chen S.P."/>
            <person name="Lan S."/>
            <person name="Tsai W.C."/>
            <person name="Van de Peer Y."/>
            <person name="Liu Z.J."/>
        </authorList>
    </citation>
    <scope>NUCLEOTIDE SEQUENCE [LARGE SCALE GENOMIC DNA]</scope>
    <source>
        <strain evidence="7">Lor288</strain>
    </source>
</reference>
<feature type="compositionally biased region" description="Polar residues" evidence="6">
    <location>
        <begin position="572"/>
        <end position="582"/>
    </location>
</feature>
<evidence type="ECO:0000256" key="5">
    <source>
        <dbReference type="SAM" id="Coils"/>
    </source>
</evidence>
<feature type="region of interest" description="Disordered" evidence="6">
    <location>
        <begin position="552"/>
        <end position="582"/>
    </location>
</feature>
<comment type="caution">
    <text evidence="7">The sequence shown here is derived from an EMBL/GenBank/DDBJ whole genome shotgun (WGS) entry which is preliminary data.</text>
</comment>
<dbReference type="Proteomes" id="UP001412067">
    <property type="component" value="Unassembled WGS sequence"/>
</dbReference>